<gene>
    <name evidence="1" type="ORF">KTS37_17200</name>
</gene>
<proteinExistence type="predicted"/>
<evidence type="ECO:0000313" key="2">
    <source>
        <dbReference type="Proteomes" id="UP001166304"/>
    </source>
</evidence>
<comment type="caution">
    <text evidence="1">The sequence shown here is derived from an EMBL/GenBank/DDBJ whole genome shotgun (WGS) entry which is preliminary data.</text>
</comment>
<organism evidence="1 2">
    <name type="scientific">Haloarcula salina</name>
    <dbReference type="NCBI Taxonomy" id="1429914"/>
    <lineage>
        <taxon>Archaea</taxon>
        <taxon>Methanobacteriati</taxon>
        <taxon>Methanobacteriota</taxon>
        <taxon>Stenosarchaea group</taxon>
        <taxon>Halobacteria</taxon>
        <taxon>Halobacteriales</taxon>
        <taxon>Haloarculaceae</taxon>
        <taxon>Haloarcula</taxon>
    </lineage>
</organism>
<evidence type="ECO:0000313" key="1">
    <source>
        <dbReference type="EMBL" id="MBV0903522.1"/>
    </source>
</evidence>
<name>A0AA41KGV2_9EURY</name>
<dbReference type="AlphaFoldDB" id="A0AA41KGV2"/>
<dbReference type="RefSeq" id="WP_162414579.1">
    <property type="nucleotide sequence ID" value="NZ_JAHQXE010000006.1"/>
</dbReference>
<protein>
    <submittedName>
        <fullName evidence="1">Uncharacterized protein</fullName>
    </submittedName>
</protein>
<accession>A0AA41KGV2</accession>
<dbReference type="EMBL" id="JAHQXE010000006">
    <property type="protein sequence ID" value="MBV0903522.1"/>
    <property type="molecule type" value="Genomic_DNA"/>
</dbReference>
<sequence>MTSEPFVSVGATETKYHCDCGWSGLESALSEWDVQVERDRVVRVCPECATPVPEWGTLRPIDGVEKVASGDLESALERDQATE</sequence>
<dbReference type="Proteomes" id="UP001166304">
    <property type="component" value="Unassembled WGS sequence"/>
</dbReference>
<keyword evidence="2" id="KW-1185">Reference proteome</keyword>
<reference evidence="1" key="1">
    <citation type="submission" date="2021-06" db="EMBL/GenBank/DDBJ databases">
        <title>New haloarchaea isolates fom saline soil.</title>
        <authorList>
            <person name="Duran-Viseras A."/>
            <person name="Sanchez-Porro C.S."/>
            <person name="Ventosa A."/>
        </authorList>
    </citation>
    <scope>NUCLEOTIDE SEQUENCE</scope>
    <source>
        <strain evidence="1">JCM 18369</strain>
    </source>
</reference>